<feature type="compositionally biased region" description="Pro residues" evidence="1">
    <location>
        <begin position="323"/>
        <end position="344"/>
    </location>
</feature>
<keyword evidence="2" id="KW-0732">Signal</keyword>
<reference evidence="3 4" key="1">
    <citation type="journal article" date="2023" name="IScience">
        <title>Expanded male sex-determining region conserved during the evolution of homothallism in the green alga Volvox.</title>
        <authorList>
            <person name="Yamamoto K."/>
            <person name="Matsuzaki R."/>
            <person name="Mahakham W."/>
            <person name="Heman W."/>
            <person name="Sekimoto H."/>
            <person name="Kawachi M."/>
            <person name="Minakuchi Y."/>
            <person name="Toyoda A."/>
            <person name="Nozaki H."/>
        </authorList>
    </citation>
    <scope>NUCLEOTIDE SEQUENCE [LARGE SCALE GENOMIC DNA]</scope>
    <source>
        <strain evidence="3 4">NIES-4468</strain>
    </source>
</reference>
<evidence type="ECO:0000256" key="1">
    <source>
        <dbReference type="SAM" id="MobiDB-lite"/>
    </source>
</evidence>
<feature type="signal peptide" evidence="2">
    <location>
        <begin position="1"/>
        <end position="30"/>
    </location>
</feature>
<evidence type="ECO:0000313" key="4">
    <source>
        <dbReference type="Proteomes" id="UP001165090"/>
    </source>
</evidence>
<sequence>MFSWRSDHQRPRLWILALVAMVCTATVSVGAQVSNQDRYNQLQCLAINSIGALHTMFEYWRSDISSSTANLGLSSLQVESVTNTLIDGIAYLEDANGTLADLSACPYNPATEVPVVALLRTALNNAKPKLLANHLPLLKSAIPALLKFPDVRDWALNDWDNGAIDRLLLKTFGDAFVGPIQKAALATITGQIVADAYLSKTPKQDAKAFNTVTSFRSQTSSKIVVDDWNDVVLLDTLLDTIDGLTDPKYNYNRLDATTLTKDLIQVMHAVVQSSTISSVDATNAGSLGKTLEITYSDATNIQPFLRSIDQVLFTAENVLGLTAPPPPSPPPPSPPPPSPPPPSPGSSSANWPLSIWRLATTFALSAGMAWLWGASR</sequence>
<accession>A0ABQ5S2G4</accession>
<organism evidence="3 4">
    <name type="scientific">Volvox africanus</name>
    <dbReference type="NCBI Taxonomy" id="51714"/>
    <lineage>
        <taxon>Eukaryota</taxon>
        <taxon>Viridiplantae</taxon>
        <taxon>Chlorophyta</taxon>
        <taxon>core chlorophytes</taxon>
        <taxon>Chlorophyceae</taxon>
        <taxon>CS clade</taxon>
        <taxon>Chlamydomonadales</taxon>
        <taxon>Volvocaceae</taxon>
        <taxon>Volvox</taxon>
    </lineage>
</organism>
<dbReference type="Proteomes" id="UP001165090">
    <property type="component" value="Unassembled WGS sequence"/>
</dbReference>
<proteinExistence type="predicted"/>
<comment type="caution">
    <text evidence="3">The sequence shown here is derived from an EMBL/GenBank/DDBJ whole genome shotgun (WGS) entry which is preliminary data.</text>
</comment>
<evidence type="ECO:0000313" key="3">
    <source>
        <dbReference type="EMBL" id="GLI64060.1"/>
    </source>
</evidence>
<keyword evidence="4" id="KW-1185">Reference proteome</keyword>
<protein>
    <submittedName>
        <fullName evidence="3">Uncharacterized protein</fullName>
    </submittedName>
</protein>
<evidence type="ECO:0000256" key="2">
    <source>
        <dbReference type="SAM" id="SignalP"/>
    </source>
</evidence>
<feature type="region of interest" description="Disordered" evidence="1">
    <location>
        <begin position="319"/>
        <end position="350"/>
    </location>
</feature>
<feature type="chain" id="PRO_5045670058" evidence="2">
    <location>
        <begin position="31"/>
        <end position="376"/>
    </location>
</feature>
<dbReference type="EMBL" id="BSDZ01000017">
    <property type="protein sequence ID" value="GLI64060.1"/>
    <property type="molecule type" value="Genomic_DNA"/>
</dbReference>
<name>A0ABQ5S2G4_9CHLO</name>
<gene>
    <name evidence="3" type="ORF">VaNZ11_007225</name>
</gene>